<proteinExistence type="inferred from homology"/>
<dbReference type="GO" id="GO:0007635">
    <property type="term" value="P:chemosensory behavior"/>
    <property type="evidence" value="ECO:0007669"/>
    <property type="project" value="TreeGrafter"/>
</dbReference>
<dbReference type="GO" id="GO:0043025">
    <property type="term" value="C:neuronal cell body"/>
    <property type="evidence" value="ECO:0007669"/>
    <property type="project" value="TreeGrafter"/>
</dbReference>
<comment type="caution">
    <text evidence="8">Lacks conserved residue(s) required for the propagation of feature annotation.</text>
</comment>
<feature type="transmembrane region" description="Helical" evidence="8">
    <location>
        <begin position="376"/>
        <end position="396"/>
    </location>
</feature>
<dbReference type="PANTHER" id="PTHR21143:SF133">
    <property type="entry name" value="GUSTATORY AND PHEROMONE RECEPTOR 32A-RELATED"/>
    <property type="match status" value="1"/>
</dbReference>
<dbReference type="InterPro" id="IPR013604">
    <property type="entry name" value="7TM_chemorcpt"/>
</dbReference>
<evidence type="ECO:0000256" key="2">
    <source>
        <dbReference type="ARBA" id="ARBA00022475"/>
    </source>
</evidence>
<feature type="transmembrane region" description="Helical" evidence="8">
    <location>
        <begin position="295"/>
        <end position="317"/>
    </location>
</feature>
<dbReference type="EMBL" id="ML158772">
    <property type="protein sequence ID" value="THK33158.1"/>
    <property type="molecule type" value="Genomic_DNA"/>
</dbReference>
<evidence type="ECO:0000256" key="7">
    <source>
        <dbReference type="ARBA" id="ARBA00023224"/>
    </source>
</evidence>
<keyword evidence="2 8" id="KW-1003">Cell membrane</keyword>
<gene>
    <name evidence="9" type="primary">Gr11</name>
    <name evidence="9" type="ORF">DALL_DALL000358</name>
</gene>
<dbReference type="AlphaFoldDB" id="A0A4E0RN03"/>
<keyword evidence="3 8" id="KW-0812">Transmembrane</keyword>
<evidence type="ECO:0000256" key="5">
    <source>
        <dbReference type="ARBA" id="ARBA00023136"/>
    </source>
</evidence>
<evidence type="ECO:0000313" key="9">
    <source>
        <dbReference type="EMBL" id="THK33158.1"/>
    </source>
</evidence>
<dbReference type="GO" id="GO:0007165">
    <property type="term" value="P:signal transduction"/>
    <property type="evidence" value="ECO:0007669"/>
    <property type="project" value="UniProtKB-KW"/>
</dbReference>
<comment type="subcellular location">
    <subcellularLocation>
        <location evidence="1 8">Cell membrane</location>
        <topology evidence="1 8">Multi-pass membrane protein</topology>
    </subcellularLocation>
</comment>
<feature type="transmembrane region" description="Helical" evidence="8">
    <location>
        <begin position="92"/>
        <end position="114"/>
    </location>
</feature>
<protein>
    <recommendedName>
        <fullName evidence="8">Gustatory receptor</fullName>
    </recommendedName>
</protein>
<feature type="transmembrane region" description="Helical" evidence="8">
    <location>
        <begin position="20"/>
        <end position="42"/>
    </location>
</feature>
<sequence>MIEMWRYLRKPQLTVYCNLFVFRLLGLAPFSVRTSCLLGINLRSNDKKIFSVSKFGYIYNAILTVSMTWLIINSKIYVFPATIRVEELLPKLVGKSLMVFGYAMAVIIWIAYILRQSSMVTIANGIYDSFRVMESCRDIHVKHGNCLMFKWLVFLMSSVYICVVEHIEYSYTSIIVIYIKLSGLVLGWMMLQYSFILDVFRDRFADLNEGLLRIGRVSEEFEVPSFFHRKILINSTVLADIATLRRVHGELCHLCYQVGDNYALLVLLVIIVFSAGSVYNIYFLLIPAISNYPPLLPLITGIGWIVIQLSAVIYLTTSATRVTQAVRRTAHVIHALLDMCSLHPDVTRELKIFSREILAKKFHLNIYDIFILDNSLLSSIAGVKITYLIILIQFLIN</sequence>
<keyword evidence="6 8" id="KW-0675">Receptor</keyword>
<keyword evidence="5 8" id="KW-0472">Membrane</keyword>
<keyword evidence="4 8" id="KW-1133">Transmembrane helix</keyword>
<feature type="transmembrane region" description="Helical" evidence="8">
    <location>
        <begin position="54"/>
        <end position="72"/>
    </location>
</feature>
<feature type="transmembrane region" description="Helical" evidence="8">
    <location>
        <begin position="173"/>
        <end position="191"/>
    </location>
</feature>
<dbReference type="OrthoDB" id="6366728at2759"/>
<dbReference type="PANTHER" id="PTHR21143">
    <property type="entry name" value="INVERTEBRATE GUSTATORY RECEPTOR"/>
    <property type="match status" value="1"/>
</dbReference>
<evidence type="ECO:0000256" key="3">
    <source>
        <dbReference type="ARBA" id="ARBA00022692"/>
    </source>
</evidence>
<evidence type="ECO:0000313" key="10">
    <source>
        <dbReference type="Proteomes" id="UP000297026"/>
    </source>
</evidence>
<evidence type="ECO:0000256" key="4">
    <source>
        <dbReference type="ARBA" id="ARBA00022989"/>
    </source>
</evidence>
<evidence type="ECO:0000256" key="8">
    <source>
        <dbReference type="RuleBase" id="RU363108"/>
    </source>
</evidence>
<dbReference type="Proteomes" id="UP000297026">
    <property type="component" value="Unassembled WGS sequence"/>
</dbReference>
<dbReference type="GO" id="GO:0030424">
    <property type="term" value="C:axon"/>
    <property type="evidence" value="ECO:0007669"/>
    <property type="project" value="TreeGrafter"/>
</dbReference>
<dbReference type="GO" id="GO:0030425">
    <property type="term" value="C:dendrite"/>
    <property type="evidence" value="ECO:0007669"/>
    <property type="project" value="TreeGrafter"/>
</dbReference>
<evidence type="ECO:0000256" key="6">
    <source>
        <dbReference type="ARBA" id="ARBA00023170"/>
    </source>
</evidence>
<feature type="transmembrane region" description="Helical" evidence="8">
    <location>
        <begin position="262"/>
        <end position="289"/>
    </location>
</feature>
<evidence type="ECO:0000256" key="1">
    <source>
        <dbReference type="ARBA" id="ARBA00004651"/>
    </source>
</evidence>
<keyword evidence="7 8" id="KW-0807">Transducer</keyword>
<organism evidence="9 10">
    <name type="scientific">Diachasma alloeum</name>
    <dbReference type="NCBI Taxonomy" id="454923"/>
    <lineage>
        <taxon>Eukaryota</taxon>
        <taxon>Metazoa</taxon>
        <taxon>Ecdysozoa</taxon>
        <taxon>Arthropoda</taxon>
        <taxon>Hexapoda</taxon>
        <taxon>Insecta</taxon>
        <taxon>Pterygota</taxon>
        <taxon>Neoptera</taxon>
        <taxon>Endopterygota</taxon>
        <taxon>Hymenoptera</taxon>
        <taxon>Apocrita</taxon>
        <taxon>Ichneumonoidea</taxon>
        <taxon>Braconidae</taxon>
        <taxon>Opiinae</taxon>
        <taxon>Diachasma</taxon>
    </lineage>
</organism>
<dbReference type="Pfam" id="PF08395">
    <property type="entry name" value="7tm_7"/>
    <property type="match status" value="1"/>
</dbReference>
<dbReference type="GO" id="GO:0008049">
    <property type="term" value="P:male courtship behavior"/>
    <property type="evidence" value="ECO:0007669"/>
    <property type="project" value="TreeGrafter"/>
</dbReference>
<dbReference type="GO" id="GO:0005886">
    <property type="term" value="C:plasma membrane"/>
    <property type="evidence" value="ECO:0007669"/>
    <property type="project" value="UniProtKB-SubCell"/>
</dbReference>
<accession>A0A4E0RN03</accession>
<comment type="similarity">
    <text evidence="8">Belongs to the insect chemoreceptor superfamily. Gustatory receptor (GR) family.</text>
</comment>
<dbReference type="GO" id="GO:0050909">
    <property type="term" value="P:sensory perception of taste"/>
    <property type="evidence" value="ECO:0007669"/>
    <property type="project" value="InterPro"/>
</dbReference>
<reference evidence="9" key="1">
    <citation type="submission" date="2019-02" db="EMBL/GenBank/DDBJ databases">
        <title>Genome of the parasitoid wasp Diachasma alloeum, an emerging model for ecological speciation and transitions to asexual reproduction.</title>
        <authorList>
            <person name="Robertson H.M."/>
            <person name="Walden K.K."/>
            <person name="Tvedte E.S."/>
            <person name="Hood G.R."/>
            <person name="Feder J.L."/>
            <person name="Forbes A.A."/>
            <person name="Logsdon J.M."/>
            <person name="Mcelroy K.E."/>
        </authorList>
    </citation>
    <scope>NUCLEOTIDE SEQUENCE [LARGE SCALE GENOMIC DNA]</scope>
    <source>
        <strain evidence="9">Michigan</strain>
    </source>
</reference>
<keyword evidence="10" id="KW-1185">Reference proteome</keyword>
<feature type="transmembrane region" description="Helical" evidence="8">
    <location>
        <begin position="147"/>
        <end position="167"/>
    </location>
</feature>
<comment type="function">
    <text evidence="8">Gustatory receptor which mediates acceptance or avoidance behavior, depending on its substrates.</text>
</comment>
<name>A0A4E0RN03_9HYME</name>